<dbReference type="Proteomes" id="UP000076874">
    <property type="component" value="Unassembled WGS sequence"/>
</dbReference>
<evidence type="ECO:0000313" key="3">
    <source>
        <dbReference type="Proteomes" id="UP000076874"/>
    </source>
</evidence>
<dbReference type="EMBL" id="AZHD01000003">
    <property type="protein sequence ID" value="OAA66008.1"/>
    <property type="molecule type" value="Genomic_DNA"/>
</dbReference>
<dbReference type="OrthoDB" id="4863453at2759"/>
<evidence type="ECO:0000256" key="1">
    <source>
        <dbReference type="SAM" id="MobiDB-lite"/>
    </source>
</evidence>
<accession>A0A162KCC8</accession>
<protein>
    <recommendedName>
        <fullName evidence="4">AB hydrolase-1 domain-containing protein</fullName>
    </recommendedName>
</protein>
<keyword evidence="3" id="KW-1185">Reference proteome</keyword>
<dbReference type="PANTHER" id="PTHR47842">
    <property type="entry name" value="EXPRESSED PROTEIN"/>
    <property type="match status" value="1"/>
</dbReference>
<proteinExistence type="predicted"/>
<comment type="caution">
    <text evidence="2">The sequence shown here is derived from an EMBL/GenBank/DDBJ whole genome shotgun (WGS) entry which is preliminary data.</text>
</comment>
<dbReference type="Gene3D" id="3.40.50.1820">
    <property type="entry name" value="alpha/beta hydrolase"/>
    <property type="match status" value="1"/>
</dbReference>
<dbReference type="InterPro" id="IPR029058">
    <property type="entry name" value="AB_hydrolase_fold"/>
</dbReference>
<feature type="region of interest" description="Disordered" evidence="1">
    <location>
        <begin position="115"/>
        <end position="142"/>
    </location>
</feature>
<gene>
    <name evidence="2" type="ORF">SPI_02795</name>
</gene>
<name>A0A162KCC8_9HYPO</name>
<dbReference type="AlphaFoldDB" id="A0A162KCC8"/>
<evidence type="ECO:0008006" key="4">
    <source>
        <dbReference type="Google" id="ProtNLM"/>
    </source>
</evidence>
<organism evidence="2 3">
    <name type="scientific">Niveomyces insectorum RCEF 264</name>
    <dbReference type="NCBI Taxonomy" id="1081102"/>
    <lineage>
        <taxon>Eukaryota</taxon>
        <taxon>Fungi</taxon>
        <taxon>Dikarya</taxon>
        <taxon>Ascomycota</taxon>
        <taxon>Pezizomycotina</taxon>
        <taxon>Sordariomycetes</taxon>
        <taxon>Hypocreomycetidae</taxon>
        <taxon>Hypocreales</taxon>
        <taxon>Cordycipitaceae</taxon>
        <taxon>Niveomyces</taxon>
    </lineage>
</organism>
<dbReference type="PANTHER" id="PTHR47842:SF1">
    <property type="entry name" value="DUF676 DOMAIN-CONTAINING PROTEIN"/>
    <property type="match status" value="1"/>
</dbReference>
<evidence type="ECO:0000313" key="2">
    <source>
        <dbReference type="EMBL" id="OAA66008.1"/>
    </source>
</evidence>
<sequence>MRRTLLLCFVHGFKGGADTFGVRSRFALDLRQRVAAALPRVDVRLAMYPPYDTRGDLAACVARFVDWLLEQVIDLEVAARTPSPTVDPSVRCVLIGHSMGGIVAADALLALAGDPRVGRGPNNDRDAEGAEGNDNDNDNDKAKHTPLNAFMFPYVQGVLGLDTPYLGIAPGVVAHGAEEQYTAASAALAQPSSSVRTFCNLPDDDDAAAGVGEWRPAGNDAATDETGAHVRMFEPATNPNYDQLVADACSMVARWTQGTAWYAGSASDGAVAQAG</sequence>
<dbReference type="SUPFAM" id="SSF53474">
    <property type="entry name" value="alpha/beta-Hydrolases"/>
    <property type="match status" value="1"/>
</dbReference>
<reference evidence="2 3" key="1">
    <citation type="journal article" date="2016" name="Genome Biol. Evol.">
        <title>Divergent and convergent evolution of fungal pathogenicity.</title>
        <authorList>
            <person name="Shang Y."/>
            <person name="Xiao G."/>
            <person name="Zheng P."/>
            <person name="Cen K."/>
            <person name="Zhan S."/>
            <person name="Wang C."/>
        </authorList>
    </citation>
    <scope>NUCLEOTIDE SEQUENCE [LARGE SCALE GENOMIC DNA]</scope>
    <source>
        <strain evidence="2 3">RCEF 264</strain>
    </source>
</reference>